<feature type="region of interest" description="Disordered" evidence="1">
    <location>
        <begin position="42"/>
        <end position="71"/>
    </location>
</feature>
<feature type="region of interest" description="Disordered" evidence="1">
    <location>
        <begin position="84"/>
        <end position="107"/>
    </location>
</feature>
<gene>
    <name evidence="2" type="ORF">GCM10023196_090140</name>
</gene>
<reference evidence="3" key="1">
    <citation type="journal article" date="2019" name="Int. J. Syst. Evol. Microbiol.">
        <title>The Global Catalogue of Microorganisms (GCM) 10K type strain sequencing project: providing services to taxonomists for standard genome sequencing and annotation.</title>
        <authorList>
            <consortium name="The Broad Institute Genomics Platform"/>
            <consortium name="The Broad Institute Genome Sequencing Center for Infectious Disease"/>
            <person name="Wu L."/>
            <person name="Ma J."/>
        </authorList>
    </citation>
    <scope>NUCLEOTIDE SEQUENCE [LARGE SCALE GENOMIC DNA]</scope>
    <source>
        <strain evidence="3">JCM 17939</strain>
    </source>
</reference>
<evidence type="ECO:0000313" key="2">
    <source>
        <dbReference type="EMBL" id="GAA4637220.1"/>
    </source>
</evidence>
<dbReference type="EMBL" id="BAABHK010000019">
    <property type="protein sequence ID" value="GAA4637220.1"/>
    <property type="molecule type" value="Genomic_DNA"/>
</dbReference>
<sequence>MAQMICPPILAKWSIRATRRRQEVKDKAASGERRLGLTDALAVADTDDPHSQRDRAAHGLGDVRAGARVAGPPGDYSVLPRIVGIPGGGQPQAGSSEGLPHLRADVDQVGEHLDLQATHQTMIDQFR</sequence>
<feature type="compositionally biased region" description="Basic and acidic residues" evidence="1">
    <location>
        <begin position="47"/>
        <end position="57"/>
    </location>
</feature>
<organism evidence="2 3">
    <name type="scientific">Actinoallomurus vinaceus</name>
    <dbReference type="NCBI Taxonomy" id="1080074"/>
    <lineage>
        <taxon>Bacteria</taxon>
        <taxon>Bacillati</taxon>
        <taxon>Actinomycetota</taxon>
        <taxon>Actinomycetes</taxon>
        <taxon>Streptosporangiales</taxon>
        <taxon>Thermomonosporaceae</taxon>
        <taxon>Actinoallomurus</taxon>
    </lineage>
</organism>
<protein>
    <submittedName>
        <fullName evidence="2">Uncharacterized protein</fullName>
    </submittedName>
</protein>
<evidence type="ECO:0000313" key="3">
    <source>
        <dbReference type="Proteomes" id="UP001501442"/>
    </source>
</evidence>
<dbReference type="Proteomes" id="UP001501442">
    <property type="component" value="Unassembled WGS sequence"/>
</dbReference>
<keyword evidence="3" id="KW-1185">Reference proteome</keyword>
<proteinExistence type="predicted"/>
<comment type="caution">
    <text evidence="2">The sequence shown here is derived from an EMBL/GenBank/DDBJ whole genome shotgun (WGS) entry which is preliminary data.</text>
</comment>
<accession>A0ABP8UQZ9</accession>
<evidence type="ECO:0000256" key="1">
    <source>
        <dbReference type="SAM" id="MobiDB-lite"/>
    </source>
</evidence>
<name>A0ABP8UQZ9_9ACTN</name>